<evidence type="ECO:0008006" key="3">
    <source>
        <dbReference type="Google" id="ProtNLM"/>
    </source>
</evidence>
<gene>
    <name evidence="1" type="ORF">ABQ292_05585</name>
</gene>
<reference evidence="1 2" key="1">
    <citation type="submission" date="2024-06" db="EMBL/GenBank/DDBJ databases">
        <title>Draft genome sequence of Geodermatophilus badlandi, a novel member of the Geodermatophilaceae isolated from badland sedimentary rocks in the Red desert, Wyoming, USA.</title>
        <authorList>
            <person name="Ben Tekaya S."/>
            <person name="Nouioui I."/>
            <person name="Flores G.M."/>
            <person name="Shaal M.N."/>
            <person name="Bredoire F."/>
            <person name="Basile F."/>
            <person name="Van Diepen L."/>
            <person name="Ward N.L."/>
        </authorList>
    </citation>
    <scope>NUCLEOTIDE SEQUENCE [LARGE SCALE GENOMIC DNA]</scope>
    <source>
        <strain evidence="1 2">WL48A</strain>
    </source>
</reference>
<evidence type="ECO:0000313" key="1">
    <source>
        <dbReference type="EMBL" id="MEX5717837.1"/>
    </source>
</evidence>
<protein>
    <recommendedName>
        <fullName evidence="3">Quinol monooxygenase YgiN</fullName>
    </recommendedName>
</protein>
<name>A0ABV3XBM7_9ACTN</name>
<dbReference type="Proteomes" id="UP001560045">
    <property type="component" value="Unassembled WGS sequence"/>
</dbReference>
<organism evidence="1 2">
    <name type="scientific">Geodermatophilus maliterrae</name>
    <dbReference type="NCBI Taxonomy" id="3162531"/>
    <lineage>
        <taxon>Bacteria</taxon>
        <taxon>Bacillati</taxon>
        <taxon>Actinomycetota</taxon>
        <taxon>Actinomycetes</taxon>
        <taxon>Geodermatophilales</taxon>
        <taxon>Geodermatophilaceae</taxon>
        <taxon>Geodermatophilus</taxon>
    </lineage>
</organism>
<dbReference type="RefSeq" id="WP_369204089.1">
    <property type="nucleotide sequence ID" value="NZ_JBFNXQ010000010.1"/>
</dbReference>
<accession>A0ABV3XBM7</accession>
<sequence>MTHGLVMEVPAPADFYDALHTEIGRRSAGRADGMLLHVGRVTGDGFEVFEVWESKDACDRFFAEVVWPAVAAVSDAHAPQVEPVMTEFEPRGLIVPSAAIAV</sequence>
<dbReference type="EMBL" id="JBFNXQ010000010">
    <property type="protein sequence ID" value="MEX5717837.1"/>
    <property type="molecule type" value="Genomic_DNA"/>
</dbReference>
<comment type="caution">
    <text evidence="1">The sequence shown here is derived from an EMBL/GenBank/DDBJ whole genome shotgun (WGS) entry which is preliminary data.</text>
</comment>
<keyword evidence="2" id="KW-1185">Reference proteome</keyword>
<evidence type="ECO:0000313" key="2">
    <source>
        <dbReference type="Proteomes" id="UP001560045"/>
    </source>
</evidence>
<proteinExistence type="predicted"/>